<sequence length="196" mass="22157">MKKSILFLIAAFAICCNIYSQHAVKSLSLQPKIGVGLSKLTYHYNSDFRPGIVVGFETEYQVKPKLGLSVGLLYSQQGSKYTLGEENHHYEYNYFNIPVLTNFYVAKNLALKVGLQLGLKSSSKDYLSMNGWETSQVNDNIKSVDVAIPLGISYEMGKFVADARYNFGLTEVRLRSQFSVFQFTVGYRFDLIKGRK</sequence>
<keyword evidence="4" id="KW-1185">Reference proteome</keyword>
<dbReference type="Proteomes" id="UP000248314">
    <property type="component" value="Unassembled WGS sequence"/>
</dbReference>
<evidence type="ECO:0000313" key="4">
    <source>
        <dbReference type="Proteomes" id="UP000248314"/>
    </source>
</evidence>
<dbReference type="RefSeq" id="WP_025817684.1">
    <property type="nucleotide sequence ID" value="NZ_BAIZ01000079.1"/>
</dbReference>
<feature type="chain" id="PRO_5016386582" evidence="1">
    <location>
        <begin position="24"/>
        <end position="196"/>
    </location>
</feature>
<keyword evidence="1" id="KW-0732">Signal</keyword>
<feature type="signal peptide" evidence="1">
    <location>
        <begin position="1"/>
        <end position="23"/>
    </location>
</feature>
<proteinExistence type="predicted"/>
<evidence type="ECO:0000259" key="2">
    <source>
        <dbReference type="Pfam" id="PF13568"/>
    </source>
</evidence>
<dbReference type="STRING" id="1122991.GCA_000613445_00207"/>
<organism evidence="3 4">
    <name type="scientific">Hoylesella shahii DSM 15611 = JCM 12083</name>
    <dbReference type="NCBI Taxonomy" id="1122991"/>
    <lineage>
        <taxon>Bacteria</taxon>
        <taxon>Pseudomonadati</taxon>
        <taxon>Bacteroidota</taxon>
        <taxon>Bacteroidia</taxon>
        <taxon>Bacteroidales</taxon>
        <taxon>Prevotellaceae</taxon>
        <taxon>Hoylesella</taxon>
    </lineage>
</organism>
<gene>
    <name evidence="3" type="ORF">EJ73_02760</name>
</gene>
<dbReference type="GeneID" id="84898423"/>
<dbReference type="OrthoDB" id="947434at2"/>
<protein>
    <submittedName>
        <fullName evidence="3">Outer membrane protein with beta-barrel domain</fullName>
    </submittedName>
</protein>
<evidence type="ECO:0000313" key="3">
    <source>
        <dbReference type="EMBL" id="PXX16618.1"/>
    </source>
</evidence>
<evidence type="ECO:0000256" key="1">
    <source>
        <dbReference type="SAM" id="SignalP"/>
    </source>
</evidence>
<dbReference type="AlphaFoldDB" id="A0A318HP81"/>
<dbReference type="Pfam" id="PF13568">
    <property type="entry name" value="OMP_b-brl_2"/>
    <property type="match status" value="1"/>
</dbReference>
<comment type="caution">
    <text evidence="3">The sequence shown here is derived from an EMBL/GenBank/DDBJ whole genome shotgun (WGS) entry which is preliminary data.</text>
</comment>
<reference evidence="3 4" key="1">
    <citation type="submission" date="2018-05" db="EMBL/GenBank/DDBJ databases">
        <title>Genomic Encyclopedia of Type Strains, Phase I: the one thousand microbial genomes (KMG-I) project.</title>
        <authorList>
            <person name="Kyrpides N."/>
        </authorList>
    </citation>
    <scope>NUCLEOTIDE SEQUENCE [LARGE SCALE GENOMIC DNA]</scope>
    <source>
        <strain evidence="3 4">DSM 15611</strain>
    </source>
</reference>
<name>A0A318HP81_9BACT</name>
<dbReference type="InterPro" id="IPR011250">
    <property type="entry name" value="OMP/PagP_B-barrel"/>
</dbReference>
<dbReference type="EMBL" id="QJJX01000063">
    <property type="protein sequence ID" value="PXX16618.1"/>
    <property type="molecule type" value="Genomic_DNA"/>
</dbReference>
<accession>A0A318HP81</accession>
<feature type="domain" description="Outer membrane protein beta-barrel" evidence="2">
    <location>
        <begin position="25"/>
        <end position="171"/>
    </location>
</feature>
<dbReference type="SUPFAM" id="SSF56925">
    <property type="entry name" value="OMPA-like"/>
    <property type="match status" value="1"/>
</dbReference>
<dbReference type="InterPro" id="IPR025665">
    <property type="entry name" value="Beta-barrel_OMP_2"/>
</dbReference>